<dbReference type="EMBL" id="JBBBZM010000082">
    <property type="protein sequence ID" value="KAL0634901.1"/>
    <property type="molecule type" value="Genomic_DNA"/>
</dbReference>
<dbReference type="PROSITE" id="PS01346">
    <property type="entry name" value="CLAUDIN"/>
    <property type="match status" value="1"/>
</dbReference>
<protein>
    <submittedName>
        <fullName evidence="6">Uncharacterized protein</fullName>
    </submittedName>
</protein>
<evidence type="ECO:0000313" key="7">
    <source>
        <dbReference type="Proteomes" id="UP001447188"/>
    </source>
</evidence>
<evidence type="ECO:0000256" key="2">
    <source>
        <dbReference type="ARBA" id="ARBA00022692"/>
    </source>
</evidence>
<dbReference type="PANTHER" id="PTHR28019:SF2">
    <property type="entry name" value="CELL MEMBRANE PROTEIN YLR413W-RELATED"/>
    <property type="match status" value="1"/>
</dbReference>
<keyword evidence="3 5" id="KW-1133">Transmembrane helix</keyword>
<feature type="transmembrane region" description="Helical" evidence="5">
    <location>
        <begin position="186"/>
        <end position="206"/>
    </location>
</feature>
<gene>
    <name evidence="6" type="ORF">Q9L58_006181</name>
</gene>
<keyword evidence="2 5" id="KW-0812">Transmembrane</keyword>
<name>A0ABR3GH79_9PEZI</name>
<evidence type="ECO:0000256" key="3">
    <source>
        <dbReference type="ARBA" id="ARBA00022989"/>
    </source>
</evidence>
<organism evidence="6 7">
    <name type="scientific">Discina gigas</name>
    <dbReference type="NCBI Taxonomy" id="1032678"/>
    <lineage>
        <taxon>Eukaryota</taxon>
        <taxon>Fungi</taxon>
        <taxon>Dikarya</taxon>
        <taxon>Ascomycota</taxon>
        <taxon>Pezizomycotina</taxon>
        <taxon>Pezizomycetes</taxon>
        <taxon>Pezizales</taxon>
        <taxon>Discinaceae</taxon>
        <taxon>Discina</taxon>
    </lineage>
</organism>
<evidence type="ECO:0000313" key="6">
    <source>
        <dbReference type="EMBL" id="KAL0634901.1"/>
    </source>
</evidence>
<dbReference type="Proteomes" id="UP001447188">
    <property type="component" value="Unassembled WGS sequence"/>
</dbReference>
<evidence type="ECO:0000256" key="1">
    <source>
        <dbReference type="ARBA" id="ARBA00004141"/>
    </source>
</evidence>
<dbReference type="PANTHER" id="PTHR28019">
    <property type="entry name" value="CELL MEMBRANE PROTEIN YLR413W-RELATED"/>
    <property type="match status" value="1"/>
</dbReference>
<comment type="subcellular location">
    <subcellularLocation>
        <location evidence="1">Membrane</location>
        <topology evidence="1">Multi-pass membrane protein</topology>
    </subcellularLocation>
</comment>
<feature type="transmembrane region" description="Helical" evidence="5">
    <location>
        <begin position="142"/>
        <end position="165"/>
    </location>
</feature>
<dbReference type="InterPro" id="IPR017974">
    <property type="entry name" value="Claudin_CS"/>
</dbReference>
<evidence type="ECO:0000256" key="5">
    <source>
        <dbReference type="SAM" id="Phobius"/>
    </source>
</evidence>
<comment type="caution">
    <text evidence="6">The sequence shown here is derived from an EMBL/GenBank/DDBJ whole genome shotgun (WGS) entry which is preliminary data.</text>
</comment>
<evidence type="ECO:0000256" key="4">
    <source>
        <dbReference type="ARBA" id="ARBA00023136"/>
    </source>
</evidence>
<proteinExistence type="predicted"/>
<dbReference type="Pfam" id="PF06687">
    <property type="entry name" value="SUR7"/>
    <property type="match status" value="2"/>
</dbReference>
<dbReference type="InterPro" id="IPR009571">
    <property type="entry name" value="SUR7/Rim9-like_fungi"/>
</dbReference>
<accession>A0ABR3GH79</accession>
<keyword evidence="4 5" id="KW-0472">Membrane</keyword>
<sequence>MLQRRPPTSKSSATRCRKIPALLASLSTFISIVFTILVLLGSTDDSSPVLSSIYFLRIDVSNIIPRSFPNAVLVNSIAQTLGLRDFYQVGLWNYCEGYKDTGVTHCGPPQALYSFNPVKILLSQLLAGAESFTNPRPLVSSIASFLAAFFTTAAAVISTALFALFRSVFEDRPDLNIRGDLGRTMFTLVWTAVGFSIVPFVFYASLCCCCDRRSKRRAEMLDRQGLFNASRGSTICGGEKSEEGVAM</sequence>
<feature type="transmembrane region" description="Helical" evidence="5">
    <location>
        <begin position="21"/>
        <end position="41"/>
    </location>
</feature>
<keyword evidence="7" id="KW-1185">Reference proteome</keyword>
<dbReference type="InterPro" id="IPR052413">
    <property type="entry name" value="SUR7_domain"/>
</dbReference>
<reference evidence="6 7" key="1">
    <citation type="submission" date="2024-02" db="EMBL/GenBank/DDBJ databases">
        <title>Discinaceae phylogenomics.</title>
        <authorList>
            <person name="Dirks A.C."/>
            <person name="James T.Y."/>
        </authorList>
    </citation>
    <scope>NUCLEOTIDE SEQUENCE [LARGE SCALE GENOMIC DNA]</scope>
    <source>
        <strain evidence="6 7">ACD0624</strain>
    </source>
</reference>